<evidence type="ECO:0000313" key="12">
    <source>
        <dbReference type="Proteomes" id="UP000708148"/>
    </source>
</evidence>
<evidence type="ECO:0008006" key="13">
    <source>
        <dbReference type="Google" id="ProtNLM"/>
    </source>
</evidence>
<dbReference type="SUPFAM" id="SSF52540">
    <property type="entry name" value="P-loop containing nucleoside triphosphate hydrolases"/>
    <property type="match status" value="1"/>
</dbReference>
<dbReference type="EMBL" id="CAJHUC010000511">
    <property type="protein sequence ID" value="CAD7696589.1"/>
    <property type="molecule type" value="Genomic_DNA"/>
</dbReference>
<comment type="caution">
    <text evidence="11">The sequence shown here is derived from an EMBL/GenBank/DDBJ whole genome shotgun (WGS) entry which is preliminary data.</text>
</comment>
<evidence type="ECO:0000259" key="6">
    <source>
        <dbReference type="Pfam" id="PF12777"/>
    </source>
</evidence>
<dbReference type="AlphaFoldDB" id="A0A8S1IS21"/>
<comment type="subcellular location">
    <subcellularLocation>
        <location evidence="1">Cell projection</location>
        <location evidence="1">Cilium</location>
    </subcellularLocation>
</comment>
<dbReference type="Pfam" id="PF12777">
    <property type="entry name" value="MT"/>
    <property type="match status" value="1"/>
</dbReference>
<proteinExistence type="inferred from homology"/>
<keyword evidence="5" id="KW-0175">Coiled coil</keyword>
<dbReference type="Gene3D" id="1.10.8.1220">
    <property type="match status" value="1"/>
</dbReference>
<dbReference type="Gene3D" id="3.40.50.300">
    <property type="entry name" value="P-loop containing nucleotide triphosphate hydrolases"/>
    <property type="match status" value="2"/>
</dbReference>
<evidence type="ECO:0000259" key="9">
    <source>
        <dbReference type="Pfam" id="PF21264"/>
    </source>
</evidence>
<dbReference type="InterPro" id="IPR054354">
    <property type="entry name" value="DYNC2H1-like_lid"/>
</dbReference>
<dbReference type="InterPro" id="IPR026983">
    <property type="entry name" value="DHC"/>
</dbReference>
<feature type="domain" description="Dynein 2 heavy chain 1 cytoplasmic ATPase lid" evidence="10">
    <location>
        <begin position="235"/>
        <end position="312"/>
    </location>
</feature>
<feature type="coiled-coil region" evidence="5">
    <location>
        <begin position="1077"/>
        <end position="1108"/>
    </location>
</feature>
<evidence type="ECO:0000256" key="1">
    <source>
        <dbReference type="ARBA" id="ARBA00004138"/>
    </source>
</evidence>
<dbReference type="PANTHER" id="PTHR45703">
    <property type="entry name" value="DYNEIN HEAVY CHAIN"/>
    <property type="match status" value="1"/>
</dbReference>
<evidence type="ECO:0000256" key="2">
    <source>
        <dbReference type="ARBA" id="ARBA00008887"/>
    </source>
</evidence>
<dbReference type="PANTHER" id="PTHR45703:SF22">
    <property type="entry name" value="DYNEIN CYTOPLASMIC 2 HEAVY CHAIN 1"/>
    <property type="match status" value="1"/>
</dbReference>
<dbReference type="GO" id="GO:0030286">
    <property type="term" value="C:dynein complex"/>
    <property type="evidence" value="ECO:0007669"/>
    <property type="project" value="InterPro"/>
</dbReference>
<dbReference type="Pfam" id="PF12780">
    <property type="entry name" value="AAA_8"/>
    <property type="match status" value="1"/>
</dbReference>
<feature type="coiled-coil region" evidence="5">
    <location>
        <begin position="681"/>
        <end position="711"/>
    </location>
</feature>
<evidence type="ECO:0000256" key="5">
    <source>
        <dbReference type="SAM" id="Coils"/>
    </source>
</evidence>
<dbReference type="InterPro" id="IPR024743">
    <property type="entry name" value="Dynein_HC_stalk"/>
</dbReference>
<evidence type="ECO:0000313" key="11">
    <source>
        <dbReference type="EMBL" id="CAD7696589.1"/>
    </source>
</evidence>
<dbReference type="GO" id="GO:0007018">
    <property type="term" value="P:microtubule-based movement"/>
    <property type="evidence" value="ECO:0007669"/>
    <property type="project" value="InterPro"/>
</dbReference>
<dbReference type="FunFam" id="3.40.50.300:FF:000598">
    <property type="entry name" value="Dynein cytoplasmic 2 heavy chain 1"/>
    <property type="match status" value="1"/>
</dbReference>
<evidence type="ECO:0000256" key="4">
    <source>
        <dbReference type="ARBA" id="ARBA00023273"/>
    </source>
</evidence>
<dbReference type="Gene3D" id="1.20.920.30">
    <property type="match status" value="1"/>
</dbReference>
<sequence length="1219" mass="136302">MIFLSEGTLGPAALVEKWLRSGAEDESKPGRRLDAWMHGCLLKALDWAFDNPQAVEATQVGVVENVLSHLEGVQTKQDFANGLGKGLAANADAERRKLLLEHLARLTSQSIEINSPALRDPDSSSSGDCDAVLTEGVLRTLSMVTPWLETGTPFLMLITYKGFYDTSLEFVSLQSIQIVASMMDPNSLGRSAVSKRLTSIMRIGYMAYPTRQELKQIYSEMLSGVFKDLAAEDASWQQGLHSSAAICSLMIDVYFGVLKRFSVEECRHYVFTPRMLTQWVNGLRRYGLHGSAGPLDVVYHEGCRIFRDRLVGCEALTDFDRLILPPLKALGFAGDPGGFFWTSLGLSAQPQLQTSERRSQLSRWSSGDLNELFQEKIKSYEREHNPLNMILLEEVVERISRFDSCLSLPGGSMLLTGPNGVGRRTCVKLVAYMHHMEVFSPQLTRGYGIRNFREDLKELLIRAGIEGQPVCLVLEDHQIVDASMLECVNSIISGGEVPGLMTNEELEKALEPLKGQMAEEGFHHTKVFSFFASRVKRNLHVVLSLDPNGEGYCRRLESNPSLVSRCFIQCLEHWSPDGMVHLAKALLQNNGGCGDAADDLKNVHQTMTDRGATPRQFVSLVNLFKAIFLTKQENLTEQKRFLEGGLGKLSEAEKTVDDLSKGAEERRSLLVAKQCEAEDALHKITSSMEQAAERKQEVENIQKKLAVEEMELSQKRGGVEEELTAVQPLIDQARKAVGQIKPDNINEIRSLKMPPEGIRDVLEGVLLLMGQKDTSWNNMRKFLANKSVKDQIINYDARKITHPMRSKVEKLLQSKAASFEHANIYHVSVAAAPMASWVKANLEFSKVLENVAPLEDKLQGLTASLKASQDRLITCEEDLAALDQQEWSKVLRTDDFNFLRFMSTESERLTWKLEGLPGDNLSVENAVAVLHSNVVPLMVDPTNTPQAIKWLESHVRHENKAVEVCSTQSERFGTSLELAIRFGKTLIAQDVSSIEPLMYPLLRGDLETRGHRSVVRVGDKLVDYNESFRLFMVSRDPTPRLAPSARSLVALTTFTITREGLEGQLLSLTIQHEQPGLERQRTELLRQEEELKIQLAALEKQLLHALATSEGNVLENKDLLESLNETKAKSLTIQDGLTKSAEVHRSLDEQRNLYRHVAERGSQMFLAVKDLSAINHMYRFSLPWFLSIFRKALHTSGPSADVPSRVSLLSNTLIEGHPP</sequence>
<name>A0A8S1IS21_9CHLO</name>
<evidence type="ECO:0000259" key="7">
    <source>
        <dbReference type="Pfam" id="PF12780"/>
    </source>
</evidence>
<dbReference type="InterPro" id="IPR024317">
    <property type="entry name" value="Dynein_heavy_chain_D4_dom"/>
</dbReference>
<keyword evidence="4" id="KW-0966">Cell projection</keyword>
<dbReference type="InterPro" id="IPR049400">
    <property type="entry name" value="DYNC2H1_AAA_dom"/>
</dbReference>
<dbReference type="GO" id="GO:0051959">
    <property type="term" value="F:dynein light intermediate chain binding"/>
    <property type="evidence" value="ECO:0007669"/>
    <property type="project" value="InterPro"/>
</dbReference>
<dbReference type="Gene3D" id="6.10.140.1060">
    <property type="match status" value="1"/>
</dbReference>
<feature type="domain" description="Cytoplasmic dynein 2 heavy chain 1 AAA+ ATPase" evidence="9">
    <location>
        <begin position="13"/>
        <end position="99"/>
    </location>
</feature>
<protein>
    <recommendedName>
        <fullName evidence="13">Cytoplasmic dynein 2 heavy chain 1</fullName>
    </recommendedName>
</protein>
<comment type="similarity">
    <text evidence="2">Belongs to the dynein heavy chain family.</text>
</comment>
<dbReference type="Gene3D" id="1.20.920.20">
    <property type="match status" value="1"/>
</dbReference>
<reference evidence="11" key="1">
    <citation type="submission" date="2020-12" db="EMBL/GenBank/DDBJ databases">
        <authorList>
            <person name="Iha C."/>
        </authorList>
    </citation>
    <scope>NUCLEOTIDE SEQUENCE</scope>
</reference>
<feature type="domain" description="Dynein heavy chain ATP-binding dynein motor region" evidence="8">
    <location>
        <begin position="910"/>
        <end position="1133"/>
    </location>
</feature>
<dbReference type="InterPro" id="IPR035706">
    <property type="entry name" value="AAA_9"/>
</dbReference>
<evidence type="ECO:0000259" key="10">
    <source>
        <dbReference type="Pfam" id="PF22597"/>
    </source>
</evidence>
<evidence type="ECO:0000256" key="3">
    <source>
        <dbReference type="ARBA" id="ARBA00023069"/>
    </source>
</evidence>
<accession>A0A8S1IS21</accession>
<feature type="domain" description="Dynein heavy chain AAA module D4" evidence="7">
    <location>
        <begin position="387"/>
        <end position="600"/>
    </location>
</feature>
<dbReference type="InterPro" id="IPR027417">
    <property type="entry name" value="P-loop_NTPase"/>
</dbReference>
<keyword evidence="12" id="KW-1185">Reference proteome</keyword>
<dbReference type="OrthoDB" id="447173at2759"/>
<dbReference type="Proteomes" id="UP000708148">
    <property type="component" value="Unassembled WGS sequence"/>
</dbReference>
<gene>
    <name evidence="11" type="ORF">OSTQU699_LOCUS1950</name>
</gene>
<dbReference type="GO" id="GO:0045505">
    <property type="term" value="F:dynein intermediate chain binding"/>
    <property type="evidence" value="ECO:0007669"/>
    <property type="project" value="InterPro"/>
</dbReference>
<dbReference type="Pfam" id="PF21264">
    <property type="entry name" value="DYNC2H1_AAA_dom"/>
    <property type="match status" value="1"/>
</dbReference>
<dbReference type="GO" id="GO:0005929">
    <property type="term" value="C:cilium"/>
    <property type="evidence" value="ECO:0007669"/>
    <property type="project" value="UniProtKB-SubCell"/>
</dbReference>
<organism evidence="11 12">
    <name type="scientific">Ostreobium quekettii</name>
    <dbReference type="NCBI Taxonomy" id="121088"/>
    <lineage>
        <taxon>Eukaryota</taxon>
        <taxon>Viridiplantae</taxon>
        <taxon>Chlorophyta</taxon>
        <taxon>core chlorophytes</taxon>
        <taxon>Ulvophyceae</taxon>
        <taxon>TCBD clade</taxon>
        <taxon>Bryopsidales</taxon>
        <taxon>Ostreobineae</taxon>
        <taxon>Ostreobiaceae</taxon>
        <taxon>Ostreobium</taxon>
    </lineage>
</organism>
<dbReference type="Pfam" id="PF22597">
    <property type="entry name" value="DYN_lid"/>
    <property type="match status" value="1"/>
</dbReference>
<keyword evidence="3" id="KW-0969">Cilium</keyword>
<evidence type="ECO:0000259" key="8">
    <source>
        <dbReference type="Pfam" id="PF12781"/>
    </source>
</evidence>
<feature type="domain" description="Dynein heavy chain coiled coil stalk" evidence="6">
    <location>
        <begin position="642"/>
        <end position="884"/>
    </location>
</feature>
<dbReference type="Pfam" id="PF12781">
    <property type="entry name" value="AAA_9"/>
    <property type="match status" value="1"/>
</dbReference>